<proteinExistence type="predicted"/>
<dbReference type="Proteomes" id="UP000319383">
    <property type="component" value="Chromosome"/>
</dbReference>
<organism evidence="1 2">
    <name type="scientific">Symmachiella dynata</name>
    <dbReference type="NCBI Taxonomy" id="2527995"/>
    <lineage>
        <taxon>Bacteria</taxon>
        <taxon>Pseudomonadati</taxon>
        <taxon>Planctomycetota</taxon>
        <taxon>Planctomycetia</taxon>
        <taxon>Planctomycetales</taxon>
        <taxon>Planctomycetaceae</taxon>
        <taxon>Symmachiella</taxon>
    </lineage>
</organism>
<keyword evidence="2" id="KW-1185">Reference proteome</keyword>
<dbReference type="RefSeq" id="WP_145379102.1">
    <property type="nucleotide sequence ID" value="NZ_CP036276.1"/>
</dbReference>
<reference evidence="1 2" key="1">
    <citation type="submission" date="2019-02" db="EMBL/GenBank/DDBJ databases">
        <title>Deep-cultivation of Planctomycetes and their phenomic and genomic characterization uncovers novel biology.</title>
        <authorList>
            <person name="Wiegand S."/>
            <person name="Jogler M."/>
            <person name="Boedeker C."/>
            <person name="Pinto D."/>
            <person name="Vollmers J."/>
            <person name="Rivas-Marin E."/>
            <person name="Kohn T."/>
            <person name="Peeters S.H."/>
            <person name="Heuer A."/>
            <person name="Rast P."/>
            <person name="Oberbeckmann S."/>
            <person name="Bunk B."/>
            <person name="Jeske O."/>
            <person name="Meyerdierks A."/>
            <person name="Storesund J.E."/>
            <person name="Kallscheuer N."/>
            <person name="Luecker S."/>
            <person name="Lage O.M."/>
            <person name="Pohl T."/>
            <person name="Merkel B.J."/>
            <person name="Hornburger P."/>
            <person name="Mueller R.-W."/>
            <person name="Bruemmer F."/>
            <person name="Labrenz M."/>
            <person name="Spormann A.M."/>
            <person name="Op den Camp H."/>
            <person name="Overmann J."/>
            <person name="Amann R."/>
            <person name="Jetten M.S.M."/>
            <person name="Mascher T."/>
            <person name="Medema M.H."/>
            <person name="Devos D.P."/>
            <person name="Kaster A.-K."/>
            <person name="Ovreas L."/>
            <person name="Rohde M."/>
            <person name="Galperin M.Y."/>
            <person name="Jogler C."/>
        </authorList>
    </citation>
    <scope>NUCLEOTIDE SEQUENCE [LARGE SCALE GENOMIC DNA]</scope>
    <source>
        <strain evidence="1 2">Mal52</strain>
    </source>
</reference>
<evidence type="ECO:0000313" key="1">
    <source>
        <dbReference type="EMBL" id="QDU46609.1"/>
    </source>
</evidence>
<dbReference type="EMBL" id="CP036276">
    <property type="protein sequence ID" value="QDU46609.1"/>
    <property type="molecule type" value="Genomic_DNA"/>
</dbReference>
<sequence>MSIKYDCEWLITNLWIKSKPTQVHLDRLTRIHEKYPNYVPSEWPNFAEVQDIATRNAQTSQFSAGLRSVLDLINEQLDPPDYLQGQTSDPAEESLTGQALLIYRFLKSHKGWTSYDTLKEQRDFWRNSEFTTDAGIKGGLVRLQKGLGLIDTPCTLRINNKERRTRLENLPKNQ</sequence>
<protein>
    <submittedName>
        <fullName evidence="1">Uncharacterized protein</fullName>
    </submittedName>
</protein>
<name>A0A517ZVX4_9PLAN</name>
<accession>A0A517ZVX4</accession>
<dbReference type="AlphaFoldDB" id="A0A517ZVX4"/>
<gene>
    <name evidence="1" type="ORF">Mal52_51310</name>
</gene>
<evidence type="ECO:0000313" key="2">
    <source>
        <dbReference type="Proteomes" id="UP000319383"/>
    </source>
</evidence>
<dbReference type="KEGG" id="sdyn:Mal52_51310"/>